<feature type="domain" description="Ketosynthase family 3 (KS3)" evidence="5">
    <location>
        <begin position="1"/>
        <end position="269"/>
    </location>
</feature>
<evidence type="ECO:0000259" key="4">
    <source>
        <dbReference type="PROSITE" id="PS50075"/>
    </source>
</evidence>
<dbReference type="Gene3D" id="3.30.70.3290">
    <property type="match status" value="1"/>
</dbReference>
<dbReference type="PANTHER" id="PTHR43775">
    <property type="entry name" value="FATTY ACID SYNTHASE"/>
    <property type="match status" value="1"/>
</dbReference>
<dbReference type="Pfam" id="PF00698">
    <property type="entry name" value="Acyl_transf_1"/>
    <property type="match status" value="1"/>
</dbReference>
<evidence type="ECO:0000256" key="1">
    <source>
        <dbReference type="ARBA" id="ARBA00022450"/>
    </source>
</evidence>
<accession>A0A0B7KPN1</accession>
<dbReference type="InterPro" id="IPR020841">
    <property type="entry name" value="PKS_Beta-ketoAc_synthase_dom"/>
</dbReference>
<name>A0A0B7KPN1_BIOOC</name>
<dbReference type="Gene3D" id="3.40.47.10">
    <property type="match status" value="2"/>
</dbReference>
<dbReference type="InterPro" id="IPR001227">
    <property type="entry name" value="Ac_transferase_dom_sf"/>
</dbReference>
<dbReference type="SMART" id="SM00825">
    <property type="entry name" value="PKS_KS"/>
    <property type="match status" value="1"/>
</dbReference>
<dbReference type="Pfam" id="PF00550">
    <property type="entry name" value="PP-binding"/>
    <property type="match status" value="1"/>
</dbReference>
<reference evidence="6" key="1">
    <citation type="submission" date="2015-01" db="EMBL/GenBank/DDBJ databases">
        <authorList>
            <person name="Durling Mikael"/>
        </authorList>
    </citation>
    <scope>NUCLEOTIDE SEQUENCE</scope>
</reference>
<dbReference type="Gene3D" id="3.40.366.10">
    <property type="entry name" value="Malonyl-Coenzyme A Acyl Carrier Protein, domain 2"/>
    <property type="match status" value="2"/>
</dbReference>
<dbReference type="SUPFAM" id="SSF53901">
    <property type="entry name" value="Thiolase-like"/>
    <property type="match status" value="2"/>
</dbReference>
<dbReference type="GO" id="GO:0044550">
    <property type="term" value="P:secondary metabolite biosynthetic process"/>
    <property type="evidence" value="ECO:0007669"/>
    <property type="project" value="TreeGrafter"/>
</dbReference>
<evidence type="ECO:0000313" key="6">
    <source>
        <dbReference type="EMBL" id="CEO57407.1"/>
    </source>
</evidence>
<organism evidence="6">
    <name type="scientific">Bionectria ochroleuca</name>
    <name type="common">Gliocladium roseum</name>
    <dbReference type="NCBI Taxonomy" id="29856"/>
    <lineage>
        <taxon>Eukaryota</taxon>
        <taxon>Fungi</taxon>
        <taxon>Dikarya</taxon>
        <taxon>Ascomycota</taxon>
        <taxon>Pezizomycotina</taxon>
        <taxon>Sordariomycetes</taxon>
        <taxon>Hypocreomycetidae</taxon>
        <taxon>Hypocreales</taxon>
        <taxon>Bionectriaceae</taxon>
        <taxon>Clonostachys</taxon>
    </lineage>
</organism>
<dbReference type="SMART" id="SM00827">
    <property type="entry name" value="PKS_AT"/>
    <property type="match status" value="1"/>
</dbReference>
<dbReference type="Pfam" id="PF02801">
    <property type="entry name" value="Ketoacyl-synt_C"/>
    <property type="match status" value="1"/>
</dbReference>
<dbReference type="SUPFAM" id="SSF52151">
    <property type="entry name" value="FabD/lysophospholipase-like"/>
    <property type="match status" value="1"/>
</dbReference>
<dbReference type="Gene3D" id="1.10.1200.10">
    <property type="entry name" value="ACP-like"/>
    <property type="match status" value="1"/>
</dbReference>
<gene>
    <name evidence="6" type="ORF">BN869_000013465_1</name>
</gene>
<evidence type="ECO:0000256" key="3">
    <source>
        <dbReference type="ARBA" id="ARBA00022679"/>
    </source>
</evidence>
<dbReference type="GO" id="GO:0006633">
    <property type="term" value="P:fatty acid biosynthetic process"/>
    <property type="evidence" value="ECO:0007669"/>
    <property type="project" value="TreeGrafter"/>
</dbReference>
<dbReference type="InterPro" id="IPR016039">
    <property type="entry name" value="Thiolase-like"/>
</dbReference>
<dbReference type="PROSITE" id="PS50075">
    <property type="entry name" value="CARRIER"/>
    <property type="match status" value="1"/>
</dbReference>
<dbReference type="PANTHER" id="PTHR43775:SF46">
    <property type="entry name" value="FUMIGERMIN SYNTHASE"/>
    <property type="match status" value="1"/>
</dbReference>
<dbReference type="InterPro" id="IPR014043">
    <property type="entry name" value="Acyl_transferase_dom"/>
</dbReference>
<dbReference type="AlphaFoldDB" id="A0A0B7KPN1"/>
<keyword evidence="3" id="KW-0808">Transferase</keyword>
<dbReference type="Pfam" id="PF16197">
    <property type="entry name" value="KAsynt_C_assoc"/>
    <property type="match status" value="1"/>
</dbReference>
<dbReference type="SUPFAM" id="SSF47336">
    <property type="entry name" value="ACP-like"/>
    <property type="match status" value="1"/>
</dbReference>
<feature type="domain" description="Carrier" evidence="4">
    <location>
        <begin position="716"/>
        <end position="796"/>
    </location>
</feature>
<evidence type="ECO:0000256" key="2">
    <source>
        <dbReference type="ARBA" id="ARBA00022553"/>
    </source>
</evidence>
<sequence length="803" mass="87219">MAPPVRLVTPKDCLEDACETAFTDEDAYVGIFLGNSGAEGQGDSENEVKIAKNLGSSIGLHGPCVTIGSGPSAAFIALHEACYAIASGIADSAVVVCIESSSDTTAGQGEFAAVYVKPLDAALRDENPVRALIRAIETDYYSSAHEDEVSPELAYGSIVRRAYQKAGLNPIDTTAVETTGHMRPLVSEAERISINNVFDVRHVNINSIKPQSGSGRNAAGMANLLNTMLWVEDRESSSPAYPSSQDQNGRVSINCFDARGSNVHIIIDPPPVADQEPQRRTDPQLILFSGPSSRSLARQIESYKNYCLAHSSRTVDVAYTRAIRRKALDHRAFSIVCQGKFISTSNHVKLPSGPPQVTLIFTGQGAQWAGMGVELIEAYPNIKGDLEMMDNILTLQIALLRQYERLEIPVEAVVGHSSGEVAAAYAAGYLSLRDAIVVAYHYGKMATARTKRGGMATVSLDAEATRPFLREGVVVGCENSPGSSTLSGDLETLKKVLATIENARPDATTRMVKTEMAYHSDQMREVTGIFLQGMLEDDVKSSRPRKEQKAAYYSSTYGRRLSKDEDLGPEYWVKNVTQPVHFSSAVACLFEASSRNQFLLEVGPHSTLAVPLRQICDAKHTRSKDNIARFVISLGRLWQEGVPFDLRSVFPGGKPIAGLPVIPRDDDEISGELMEDDDSSPDISIFDSTALSAKEKRDLIVYRSLQTAHSIPDEEVPTTEIELILRAIWTKVLQGITSISPQKIGKSDNFFLLGGDSLVIIEMVKVAYEIGLRLAPAEAVQHPRLSDMAGIATISDDGTPLYH</sequence>
<evidence type="ECO:0000259" key="5">
    <source>
        <dbReference type="PROSITE" id="PS52004"/>
    </source>
</evidence>
<protein>
    <submittedName>
        <fullName evidence="6">Uncharacterized protein</fullName>
    </submittedName>
</protein>
<proteinExistence type="predicted"/>
<dbReference type="GO" id="GO:0004312">
    <property type="term" value="F:fatty acid synthase activity"/>
    <property type="evidence" value="ECO:0007669"/>
    <property type="project" value="TreeGrafter"/>
</dbReference>
<dbReference type="SUPFAM" id="SSF55048">
    <property type="entry name" value="Probable ACP-binding domain of malonyl-CoA ACP transacylase"/>
    <property type="match status" value="1"/>
</dbReference>
<keyword evidence="1" id="KW-0596">Phosphopantetheine</keyword>
<dbReference type="InterPro" id="IPR032821">
    <property type="entry name" value="PKS_assoc"/>
</dbReference>
<dbReference type="PROSITE" id="PS52004">
    <property type="entry name" value="KS3_2"/>
    <property type="match status" value="1"/>
</dbReference>
<dbReference type="InterPro" id="IPR014031">
    <property type="entry name" value="Ketoacyl_synth_C"/>
</dbReference>
<dbReference type="InterPro" id="IPR016035">
    <property type="entry name" value="Acyl_Trfase/lysoPLipase"/>
</dbReference>
<keyword evidence="2" id="KW-0597">Phosphoprotein</keyword>
<dbReference type="InterPro" id="IPR016036">
    <property type="entry name" value="Malonyl_transacylase_ACP-bd"/>
</dbReference>
<dbReference type="InterPro" id="IPR036736">
    <property type="entry name" value="ACP-like_sf"/>
</dbReference>
<dbReference type="InterPro" id="IPR050091">
    <property type="entry name" value="PKS_NRPS_Biosynth_Enz"/>
</dbReference>
<dbReference type="InterPro" id="IPR009081">
    <property type="entry name" value="PP-bd_ACP"/>
</dbReference>
<dbReference type="EMBL" id="CDPU01000100">
    <property type="protein sequence ID" value="CEO57407.1"/>
    <property type="molecule type" value="Genomic_DNA"/>
</dbReference>